<evidence type="ECO:0000313" key="3">
    <source>
        <dbReference type="Proteomes" id="UP000523007"/>
    </source>
</evidence>
<name>A0A7W7RM90_9ACTN</name>
<organism evidence="2 3">
    <name type="scientific">Lipingzhangella halophila</name>
    <dbReference type="NCBI Taxonomy" id="1783352"/>
    <lineage>
        <taxon>Bacteria</taxon>
        <taxon>Bacillati</taxon>
        <taxon>Actinomycetota</taxon>
        <taxon>Actinomycetes</taxon>
        <taxon>Streptosporangiales</taxon>
        <taxon>Nocardiopsidaceae</taxon>
        <taxon>Lipingzhangella</taxon>
    </lineage>
</organism>
<dbReference type="RefSeq" id="WP_184582770.1">
    <property type="nucleotide sequence ID" value="NZ_JACHJT010000001.1"/>
</dbReference>
<protein>
    <submittedName>
        <fullName evidence="2">GTP-sensing pleiotropic transcriptional regulator CodY</fullName>
    </submittedName>
</protein>
<dbReference type="EMBL" id="JACHJT010000001">
    <property type="protein sequence ID" value="MBB4934593.1"/>
    <property type="molecule type" value="Genomic_DNA"/>
</dbReference>
<accession>A0A7W7RM90</accession>
<sequence>MNEPLDDFHHYTQASLKFLAALGDAPVTPDQLIATAQVYAALSNASVNAELLRIKLEEKDNGDDEPTGATLTLENLSSQELKRLEKVQQELEQERDRESSNG</sequence>
<keyword evidence="3" id="KW-1185">Reference proteome</keyword>
<dbReference type="AlphaFoldDB" id="A0A7W7RM90"/>
<keyword evidence="1" id="KW-0175">Coiled coil</keyword>
<comment type="caution">
    <text evidence="2">The sequence shown here is derived from an EMBL/GenBank/DDBJ whole genome shotgun (WGS) entry which is preliminary data.</text>
</comment>
<gene>
    <name evidence="2" type="ORF">F4561_005413</name>
</gene>
<proteinExistence type="predicted"/>
<dbReference type="Proteomes" id="UP000523007">
    <property type="component" value="Unassembled WGS sequence"/>
</dbReference>
<evidence type="ECO:0000313" key="2">
    <source>
        <dbReference type="EMBL" id="MBB4934593.1"/>
    </source>
</evidence>
<feature type="coiled-coil region" evidence="1">
    <location>
        <begin position="74"/>
        <end position="101"/>
    </location>
</feature>
<reference evidence="2 3" key="1">
    <citation type="submission" date="2020-08" db="EMBL/GenBank/DDBJ databases">
        <title>Sequencing the genomes of 1000 actinobacteria strains.</title>
        <authorList>
            <person name="Klenk H.-P."/>
        </authorList>
    </citation>
    <scope>NUCLEOTIDE SEQUENCE [LARGE SCALE GENOMIC DNA]</scope>
    <source>
        <strain evidence="2 3">DSM 102030</strain>
    </source>
</reference>
<evidence type="ECO:0000256" key="1">
    <source>
        <dbReference type="SAM" id="Coils"/>
    </source>
</evidence>